<accession>A0ABD2QF74</accession>
<evidence type="ECO:0000256" key="3">
    <source>
        <dbReference type="ARBA" id="ARBA00022763"/>
    </source>
</evidence>
<evidence type="ECO:0000256" key="2">
    <source>
        <dbReference type="ARBA" id="ARBA00016400"/>
    </source>
</evidence>
<evidence type="ECO:0000256" key="6">
    <source>
        <dbReference type="SAM" id="MobiDB-lite"/>
    </source>
</evidence>
<gene>
    <name evidence="7" type="primary">APITD1</name>
    <name evidence="7" type="ORF">Ciccas_003138</name>
</gene>
<evidence type="ECO:0000313" key="8">
    <source>
        <dbReference type="Proteomes" id="UP001626550"/>
    </source>
</evidence>
<evidence type="ECO:0000256" key="1">
    <source>
        <dbReference type="ARBA" id="ARBA00006612"/>
    </source>
</evidence>
<dbReference type="EMBL" id="JBJKFK010000276">
    <property type="protein sequence ID" value="KAL3318189.1"/>
    <property type="molecule type" value="Genomic_DNA"/>
</dbReference>
<dbReference type="InterPro" id="IPR029003">
    <property type="entry name" value="CENP-S/Mhf1"/>
</dbReference>
<comment type="similarity">
    <text evidence="1">Belongs to the TAF9 family. CENP-S/MHF1 subfamily.</text>
</comment>
<name>A0ABD2QF74_9PLAT</name>
<dbReference type="Gene3D" id="1.10.20.10">
    <property type="entry name" value="Histone, subunit A"/>
    <property type="match status" value="1"/>
</dbReference>
<dbReference type="CDD" id="cd22919">
    <property type="entry name" value="HFD_CENP-S"/>
    <property type="match status" value="1"/>
</dbReference>
<evidence type="ECO:0000256" key="5">
    <source>
        <dbReference type="ARBA" id="ARBA00023204"/>
    </source>
</evidence>
<protein>
    <recommendedName>
        <fullName evidence="2">Centromere protein S</fullName>
    </recommendedName>
</protein>
<dbReference type="InterPro" id="IPR009072">
    <property type="entry name" value="Histone-fold"/>
</dbReference>
<sequence length="117" mass="13459">METKTNLHFLSKSKAEEISRREHVEFSEDVVGLVTESAFRFCQMLASDLEKFANHAKRSQVNADDLTLFFRRNTSIVNLVAEKAQQLSEYKSDSKYTKKTKADHSPSNKDDNDIEEL</sequence>
<keyword evidence="4" id="KW-0238">DNA-binding</keyword>
<keyword evidence="3" id="KW-0227">DNA damage</keyword>
<proteinExistence type="inferred from homology"/>
<dbReference type="GO" id="GO:0006281">
    <property type="term" value="P:DNA repair"/>
    <property type="evidence" value="ECO:0007669"/>
    <property type="project" value="UniProtKB-KW"/>
</dbReference>
<reference evidence="7 8" key="1">
    <citation type="submission" date="2024-11" db="EMBL/GenBank/DDBJ databases">
        <title>Adaptive evolution of stress response genes in parasites aligns with host niche diversity.</title>
        <authorList>
            <person name="Hahn C."/>
            <person name="Resl P."/>
        </authorList>
    </citation>
    <scope>NUCLEOTIDE SEQUENCE [LARGE SCALE GENOMIC DNA]</scope>
    <source>
        <strain evidence="7">EGGRZ-B1_66</strain>
        <tissue evidence="7">Body</tissue>
    </source>
</reference>
<feature type="compositionally biased region" description="Basic and acidic residues" evidence="6">
    <location>
        <begin position="90"/>
        <end position="111"/>
    </location>
</feature>
<feature type="region of interest" description="Disordered" evidence="6">
    <location>
        <begin position="89"/>
        <end position="117"/>
    </location>
</feature>
<evidence type="ECO:0000313" key="7">
    <source>
        <dbReference type="EMBL" id="KAL3318189.1"/>
    </source>
</evidence>
<keyword evidence="5" id="KW-0234">DNA repair</keyword>
<dbReference type="GO" id="GO:0003677">
    <property type="term" value="F:DNA binding"/>
    <property type="evidence" value="ECO:0007669"/>
    <property type="project" value="UniProtKB-KW"/>
</dbReference>
<dbReference type="PANTHER" id="PTHR22980">
    <property type="entry name" value="CORTISTATIN"/>
    <property type="match status" value="1"/>
</dbReference>
<comment type="caution">
    <text evidence="7">The sequence shown here is derived from an EMBL/GenBank/DDBJ whole genome shotgun (WGS) entry which is preliminary data.</text>
</comment>
<organism evidence="7 8">
    <name type="scientific">Cichlidogyrus casuarinus</name>
    <dbReference type="NCBI Taxonomy" id="1844966"/>
    <lineage>
        <taxon>Eukaryota</taxon>
        <taxon>Metazoa</taxon>
        <taxon>Spiralia</taxon>
        <taxon>Lophotrochozoa</taxon>
        <taxon>Platyhelminthes</taxon>
        <taxon>Monogenea</taxon>
        <taxon>Monopisthocotylea</taxon>
        <taxon>Dactylogyridea</taxon>
        <taxon>Ancyrocephalidae</taxon>
        <taxon>Cichlidogyrus</taxon>
    </lineage>
</organism>
<dbReference type="Proteomes" id="UP001626550">
    <property type="component" value="Unassembled WGS sequence"/>
</dbReference>
<dbReference type="PANTHER" id="PTHR22980:SF0">
    <property type="entry name" value="CENTROMERE PROTEIN S"/>
    <property type="match status" value="1"/>
</dbReference>
<keyword evidence="8" id="KW-1185">Reference proteome</keyword>
<dbReference type="AlphaFoldDB" id="A0ABD2QF74"/>
<dbReference type="Pfam" id="PF15630">
    <property type="entry name" value="CENP-S"/>
    <property type="match status" value="1"/>
</dbReference>
<dbReference type="SUPFAM" id="SSF47113">
    <property type="entry name" value="Histone-fold"/>
    <property type="match status" value="1"/>
</dbReference>
<evidence type="ECO:0000256" key="4">
    <source>
        <dbReference type="ARBA" id="ARBA00023125"/>
    </source>
</evidence>